<protein>
    <submittedName>
        <fullName evidence="5">AraC family transcriptional activator FtrA</fullName>
    </submittedName>
</protein>
<dbReference type="SUPFAM" id="SSF52317">
    <property type="entry name" value="Class I glutamine amidotransferase-like"/>
    <property type="match status" value="1"/>
</dbReference>
<dbReference type="PANTHER" id="PTHR43130:SF3">
    <property type="entry name" value="HTH-TYPE TRANSCRIPTIONAL REGULATOR RV1931C"/>
    <property type="match status" value="1"/>
</dbReference>
<dbReference type="PROSITE" id="PS01124">
    <property type="entry name" value="HTH_ARAC_FAMILY_2"/>
    <property type="match status" value="1"/>
</dbReference>
<dbReference type="Gene3D" id="3.40.50.880">
    <property type="match status" value="1"/>
</dbReference>
<name>A0A840W4Y1_9ACTN</name>
<accession>A0A840W4Y1</accession>
<keyword evidence="1" id="KW-0805">Transcription regulation</keyword>
<dbReference type="GO" id="GO:0003700">
    <property type="term" value="F:DNA-binding transcription factor activity"/>
    <property type="evidence" value="ECO:0007669"/>
    <property type="project" value="InterPro"/>
</dbReference>
<dbReference type="InterPro" id="IPR052158">
    <property type="entry name" value="INH-QAR"/>
</dbReference>
<dbReference type="Proteomes" id="UP000579647">
    <property type="component" value="Unassembled WGS sequence"/>
</dbReference>
<dbReference type="PANTHER" id="PTHR43130">
    <property type="entry name" value="ARAC-FAMILY TRANSCRIPTIONAL REGULATOR"/>
    <property type="match status" value="1"/>
</dbReference>
<sequence length="333" mass="36163">MPQESSHRVALIVDEGSNPFEMSVATELFGLRRPELDRPWYELTVCSPRPEVRVHLGMFTMSGLAGLEAVAEAETVIVPNRPDPWVPPAPEVVEAVRRASLRGARLVSFCSGSFTLAAAGVLDGRRAATHWRFEELFSRMYPLVRLEQDVLFVDEGDVLTAAGSASALDLGLHLIRRDHGAEVANTVSRRLVFSGHRRGGQRQFVPQAVPKTADSSLGPLLEWARERLDTPLTVADLAARVAVSQATLHRRFRAELGTTPLAWLRSERVLLACRLIEAGQMGFDAIARISGLGTGANLRASVRAHTGISPALYRERFGPRAANQAGSGVIPAG</sequence>
<organism evidence="5 6">
    <name type="scientific">Nocardiopsis metallicus</name>
    <dbReference type="NCBI Taxonomy" id="179819"/>
    <lineage>
        <taxon>Bacteria</taxon>
        <taxon>Bacillati</taxon>
        <taxon>Actinomycetota</taxon>
        <taxon>Actinomycetes</taxon>
        <taxon>Streptosporangiales</taxon>
        <taxon>Nocardiopsidaceae</taxon>
        <taxon>Nocardiopsis</taxon>
    </lineage>
</organism>
<dbReference type="PROSITE" id="PS00041">
    <property type="entry name" value="HTH_ARAC_FAMILY_1"/>
    <property type="match status" value="1"/>
</dbReference>
<dbReference type="RefSeq" id="WP_184363703.1">
    <property type="nucleotide sequence ID" value="NZ_BAAAKM010000135.1"/>
</dbReference>
<dbReference type="InterPro" id="IPR018062">
    <property type="entry name" value="HTH_AraC-typ_CS"/>
</dbReference>
<proteinExistence type="predicted"/>
<evidence type="ECO:0000256" key="1">
    <source>
        <dbReference type="ARBA" id="ARBA00023015"/>
    </source>
</evidence>
<keyword evidence="2" id="KW-0238">DNA-binding</keyword>
<feature type="domain" description="HTH araC/xylS-type" evidence="4">
    <location>
        <begin position="218"/>
        <end position="316"/>
    </location>
</feature>
<dbReference type="InterPro" id="IPR009057">
    <property type="entry name" value="Homeodomain-like_sf"/>
</dbReference>
<dbReference type="InterPro" id="IPR018060">
    <property type="entry name" value="HTH_AraC"/>
</dbReference>
<evidence type="ECO:0000259" key="4">
    <source>
        <dbReference type="PROSITE" id="PS01124"/>
    </source>
</evidence>
<evidence type="ECO:0000256" key="3">
    <source>
        <dbReference type="ARBA" id="ARBA00023163"/>
    </source>
</evidence>
<evidence type="ECO:0000256" key="2">
    <source>
        <dbReference type="ARBA" id="ARBA00023125"/>
    </source>
</evidence>
<comment type="caution">
    <text evidence="5">The sequence shown here is derived from an EMBL/GenBank/DDBJ whole genome shotgun (WGS) entry which is preliminary data.</text>
</comment>
<gene>
    <name evidence="5" type="ORF">HNR07_001520</name>
</gene>
<dbReference type="AlphaFoldDB" id="A0A840W4Y1"/>
<keyword evidence="6" id="KW-1185">Reference proteome</keyword>
<keyword evidence="3" id="KW-0804">Transcription</keyword>
<dbReference type="SMART" id="SM00342">
    <property type="entry name" value="HTH_ARAC"/>
    <property type="match status" value="1"/>
</dbReference>
<dbReference type="InterPro" id="IPR029062">
    <property type="entry name" value="Class_I_gatase-like"/>
</dbReference>
<dbReference type="CDD" id="cd03137">
    <property type="entry name" value="GATase1_AraC_1"/>
    <property type="match status" value="1"/>
</dbReference>
<dbReference type="Pfam" id="PF12833">
    <property type="entry name" value="HTH_18"/>
    <property type="match status" value="1"/>
</dbReference>
<dbReference type="Pfam" id="PF01965">
    <property type="entry name" value="DJ-1_PfpI"/>
    <property type="match status" value="1"/>
</dbReference>
<reference evidence="5 6" key="1">
    <citation type="submission" date="2020-08" db="EMBL/GenBank/DDBJ databases">
        <title>Sequencing the genomes of 1000 actinobacteria strains.</title>
        <authorList>
            <person name="Klenk H.-P."/>
        </authorList>
    </citation>
    <scope>NUCLEOTIDE SEQUENCE [LARGE SCALE GENOMIC DNA]</scope>
    <source>
        <strain evidence="5 6">DSM 44598</strain>
    </source>
</reference>
<dbReference type="Gene3D" id="1.10.10.60">
    <property type="entry name" value="Homeodomain-like"/>
    <property type="match status" value="1"/>
</dbReference>
<dbReference type="SUPFAM" id="SSF46689">
    <property type="entry name" value="Homeodomain-like"/>
    <property type="match status" value="1"/>
</dbReference>
<dbReference type="InterPro" id="IPR002818">
    <property type="entry name" value="DJ-1/PfpI"/>
</dbReference>
<evidence type="ECO:0000313" key="6">
    <source>
        <dbReference type="Proteomes" id="UP000579647"/>
    </source>
</evidence>
<dbReference type="GO" id="GO:0043565">
    <property type="term" value="F:sequence-specific DNA binding"/>
    <property type="evidence" value="ECO:0007669"/>
    <property type="project" value="InterPro"/>
</dbReference>
<evidence type="ECO:0000313" key="5">
    <source>
        <dbReference type="EMBL" id="MBB5490383.1"/>
    </source>
</evidence>
<dbReference type="EMBL" id="JACHDO010000001">
    <property type="protein sequence ID" value="MBB5490383.1"/>
    <property type="molecule type" value="Genomic_DNA"/>
</dbReference>